<evidence type="ECO:0008006" key="5">
    <source>
        <dbReference type="Google" id="ProtNLM"/>
    </source>
</evidence>
<proteinExistence type="predicted"/>
<comment type="caution">
    <text evidence="3">The sequence shown here is derived from an EMBL/GenBank/DDBJ whole genome shotgun (WGS) entry which is preliminary data.</text>
</comment>
<dbReference type="EMBL" id="MFMS01000006">
    <property type="protein sequence ID" value="OGG85649.1"/>
    <property type="molecule type" value="Genomic_DNA"/>
</dbReference>
<feature type="compositionally biased region" description="Low complexity" evidence="1">
    <location>
        <begin position="157"/>
        <end position="170"/>
    </location>
</feature>
<evidence type="ECO:0000256" key="1">
    <source>
        <dbReference type="SAM" id="MobiDB-lite"/>
    </source>
</evidence>
<dbReference type="AlphaFoldDB" id="A0A1F6FIH9"/>
<accession>A0A1F6FIH9</accession>
<sequence>MTLTHNIAAKAAVAFVAVAMAFTLVAPAAKAADVSTMSLEQLIALVNQLQAQLSSGSATSSSTCSYTFTRSLSQGTTGADVMNLQKFLNSDPDLVVSLSGAGSPGMETSYYGALTATAVSKFQTKYSASILVPSGLTSPTGYFGPSSMAKANALCDGGTTPTGPGTSTGELEGGAGSIESTDIVAGLANEEVGENDEDVEVAALEIEADNGSDIEITAIKLDFDDEGTANNDDDLDEYASEVSIWFGGEEVARVDADEFNDDNTYGKTVSLDEGVIIKAGEIDEITVAISGISNLDAASAGDSWDVDFEQVRFRDAQGSTITETVTENNVAFTFESFATASDLEVKVSAGDDEINDARSISISDSNNTDSVELMSFEVEIEGNSDVTIDDLVVRATSTGAGVGEIVNSFELVVDGDVIGSENVSSSSDTGIETTFDNLGWELKAGETVEVIVRADVNDLDGGFTAGDTIYLNVNPDDAAWDIEDEEGDNVAAADKTGSATTDAHAFYADGIQVSLNSVDEEIVAGDSADDDYVKLTIKFDVTAFGDTMYIDDSASEAGTSTDGTAFGVNLSSAASTYISDASTTFAFSSTGVDEGNGFKVLEDTTETFTLVVTVQNAATSTFDGAYVRAVLTGIGFNTDNSATFTTFTANLAANFKTDYAFIAN</sequence>
<dbReference type="InterPro" id="IPR036366">
    <property type="entry name" value="PGBDSf"/>
</dbReference>
<dbReference type="SUPFAM" id="SSF47090">
    <property type="entry name" value="PGBD-like"/>
    <property type="match status" value="1"/>
</dbReference>
<gene>
    <name evidence="3" type="ORF">A2392_02690</name>
</gene>
<feature type="signal peptide" evidence="2">
    <location>
        <begin position="1"/>
        <end position="31"/>
    </location>
</feature>
<feature type="chain" id="PRO_5009524382" description="Peptidoglycan binding-like domain-containing protein" evidence="2">
    <location>
        <begin position="32"/>
        <end position="664"/>
    </location>
</feature>
<organism evidence="3 4">
    <name type="scientific">Candidatus Kaiserbacteria bacterium RIFOXYB1_FULL_46_14</name>
    <dbReference type="NCBI Taxonomy" id="1798531"/>
    <lineage>
        <taxon>Bacteria</taxon>
        <taxon>Candidatus Kaiseribacteriota</taxon>
    </lineage>
</organism>
<reference evidence="3 4" key="1">
    <citation type="journal article" date="2016" name="Nat. Commun.">
        <title>Thousands of microbial genomes shed light on interconnected biogeochemical processes in an aquifer system.</title>
        <authorList>
            <person name="Anantharaman K."/>
            <person name="Brown C.T."/>
            <person name="Hug L.A."/>
            <person name="Sharon I."/>
            <person name="Castelle C.J."/>
            <person name="Probst A.J."/>
            <person name="Thomas B.C."/>
            <person name="Singh A."/>
            <person name="Wilkins M.J."/>
            <person name="Karaoz U."/>
            <person name="Brodie E.L."/>
            <person name="Williams K.H."/>
            <person name="Hubbard S.S."/>
            <person name="Banfield J.F."/>
        </authorList>
    </citation>
    <scope>NUCLEOTIDE SEQUENCE [LARGE SCALE GENOMIC DNA]</scope>
</reference>
<evidence type="ECO:0000313" key="3">
    <source>
        <dbReference type="EMBL" id="OGG85649.1"/>
    </source>
</evidence>
<dbReference type="Proteomes" id="UP000177395">
    <property type="component" value="Unassembled WGS sequence"/>
</dbReference>
<dbReference type="InterPro" id="IPR036365">
    <property type="entry name" value="PGBD-like_sf"/>
</dbReference>
<name>A0A1F6FIH9_9BACT</name>
<evidence type="ECO:0000256" key="2">
    <source>
        <dbReference type="SAM" id="SignalP"/>
    </source>
</evidence>
<evidence type="ECO:0000313" key="4">
    <source>
        <dbReference type="Proteomes" id="UP000177395"/>
    </source>
</evidence>
<protein>
    <recommendedName>
        <fullName evidence="5">Peptidoglycan binding-like domain-containing protein</fullName>
    </recommendedName>
</protein>
<keyword evidence="2" id="KW-0732">Signal</keyword>
<feature type="region of interest" description="Disordered" evidence="1">
    <location>
        <begin position="156"/>
        <end position="176"/>
    </location>
</feature>
<dbReference type="Gene3D" id="1.10.101.10">
    <property type="entry name" value="PGBD-like superfamily/PGBD"/>
    <property type="match status" value="1"/>
</dbReference>
<dbReference type="STRING" id="1798531.A2392_02690"/>